<keyword evidence="3" id="KW-1185">Reference proteome</keyword>
<evidence type="ECO:0000313" key="3">
    <source>
        <dbReference type="Proteomes" id="UP000652761"/>
    </source>
</evidence>
<name>A0A843VY50_COLES</name>
<evidence type="ECO:0000256" key="1">
    <source>
        <dbReference type="SAM" id="MobiDB-lite"/>
    </source>
</evidence>
<sequence>MRDTEQPCEKQRLTTGTATSDLHKVEGPQAEPTCTSDTPRGQGTIPYSATTDDTKERVTKTAVGCLHKTPRENPQTETTKHGLQCQPTKPTELDTARLQPPCRLGRRETQSRNQHETLSQQSNQATATSS</sequence>
<gene>
    <name evidence="2" type="ORF">Taro_036642</name>
</gene>
<evidence type="ECO:0000313" key="2">
    <source>
        <dbReference type="EMBL" id="MQM03863.1"/>
    </source>
</evidence>
<comment type="caution">
    <text evidence="2">The sequence shown here is derived from an EMBL/GenBank/DDBJ whole genome shotgun (WGS) entry which is preliminary data.</text>
</comment>
<feature type="compositionally biased region" description="Low complexity" evidence="1">
    <location>
        <begin position="119"/>
        <end position="130"/>
    </location>
</feature>
<dbReference type="AlphaFoldDB" id="A0A843VY50"/>
<organism evidence="2 3">
    <name type="scientific">Colocasia esculenta</name>
    <name type="common">Wild taro</name>
    <name type="synonym">Arum esculentum</name>
    <dbReference type="NCBI Taxonomy" id="4460"/>
    <lineage>
        <taxon>Eukaryota</taxon>
        <taxon>Viridiplantae</taxon>
        <taxon>Streptophyta</taxon>
        <taxon>Embryophyta</taxon>
        <taxon>Tracheophyta</taxon>
        <taxon>Spermatophyta</taxon>
        <taxon>Magnoliopsida</taxon>
        <taxon>Liliopsida</taxon>
        <taxon>Araceae</taxon>
        <taxon>Aroideae</taxon>
        <taxon>Colocasieae</taxon>
        <taxon>Colocasia</taxon>
    </lineage>
</organism>
<reference evidence="2" key="1">
    <citation type="submission" date="2017-07" db="EMBL/GenBank/DDBJ databases">
        <title>Taro Niue Genome Assembly and Annotation.</title>
        <authorList>
            <person name="Atibalentja N."/>
            <person name="Keating K."/>
            <person name="Fields C.J."/>
        </authorList>
    </citation>
    <scope>NUCLEOTIDE SEQUENCE</scope>
    <source>
        <strain evidence="2">Niue_2</strain>
        <tissue evidence="2">Leaf</tissue>
    </source>
</reference>
<protein>
    <submittedName>
        <fullName evidence="2">Uncharacterized protein</fullName>
    </submittedName>
</protein>
<feature type="compositionally biased region" description="Basic and acidic residues" evidence="1">
    <location>
        <begin position="1"/>
        <end position="12"/>
    </location>
</feature>
<feature type="region of interest" description="Disordered" evidence="1">
    <location>
        <begin position="1"/>
        <end position="130"/>
    </location>
</feature>
<feature type="compositionally biased region" description="Basic and acidic residues" evidence="1">
    <location>
        <begin position="105"/>
        <end position="115"/>
    </location>
</feature>
<dbReference type="Proteomes" id="UP000652761">
    <property type="component" value="Unassembled WGS sequence"/>
</dbReference>
<feature type="compositionally biased region" description="Polar residues" evidence="1">
    <location>
        <begin position="32"/>
        <end position="51"/>
    </location>
</feature>
<proteinExistence type="predicted"/>
<dbReference type="EMBL" id="NMUH01003108">
    <property type="protein sequence ID" value="MQM03863.1"/>
    <property type="molecule type" value="Genomic_DNA"/>
</dbReference>
<accession>A0A843VY50</accession>